<name>A0A385IUR5_9HEMI</name>
<organism evidence="1">
    <name type="scientific">Subpsaltria yangi</name>
    <dbReference type="NCBI Taxonomy" id="1195109"/>
    <lineage>
        <taxon>Eukaryota</taxon>
        <taxon>Metazoa</taxon>
        <taxon>Ecdysozoa</taxon>
        <taxon>Arthropoda</taxon>
        <taxon>Hexapoda</taxon>
        <taxon>Insecta</taxon>
        <taxon>Pterygota</taxon>
        <taxon>Neoptera</taxon>
        <taxon>Paraneoptera</taxon>
        <taxon>Hemiptera</taxon>
        <taxon>Auchenorrhyncha</taxon>
        <taxon>Cicadoidea</taxon>
        <taxon>Cicadidae</taxon>
        <taxon>Tibicininae</taxon>
        <taxon>Tibicinini</taxon>
        <taxon>Subpsaltria</taxon>
    </lineage>
</organism>
<dbReference type="EMBL" id="MH230220">
    <property type="protein sequence ID" value="AXY87879.1"/>
    <property type="molecule type" value="mRNA"/>
</dbReference>
<reference evidence="1" key="1">
    <citation type="journal article" date="2018" name="Comp. Biochem. Physiol. Part D Genomics Proteomics">
        <title>Identification of candidate olfactory genes in cicada Subpsaltria yangi by antennal transcriptome analysis.</title>
        <authorList>
            <person name="Qi M."/>
            <person name="Wei S."/>
            <person name="Wei C."/>
        </authorList>
    </citation>
    <scope>NUCLEOTIDE SEQUENCE</scope>
</reference>
<accession>A0A385IUR5</accession>
<dbReference type="AlphaFoldDB" id="A0A385IUR5"/>
<protein>
    <submittedName>
        <fullName evidence="1">Chemosensory protein 10</fullName>
    </submittedName>
</protein>
<proteinExistence type="evidence at transcript level"/>
<sequence>MTFVQLGFVQFLNFASYFLLYSPEGSYLVTSLSQSLVLFFTRCLMTFSEATFCLSLHFEQPVASASGSVFLSSRPSFVHDPSSIRQLMYCVSILWLLRILSISMPSYFLVYSAARTQVTPTSNTKANFMSLHSLLFC</sequence>
<evidence type="ECO:0000313" key="1">
    <source>
        <dbReference type="EMBL" id="AXY87879.1"/>
    </source>
</evidence>